<reference evidence="1" key="1">
    <citation type="submission" date="2020-04" db="EMBL/GenBank/DDBJ databases">
        <authorList>
            <person name="Broberg M."/>
        </authorList>
    </citation>
    <scope>NUCLEOTIDE SEQUENCE</scope>
</reference>
<name>A0ACA9UMC4_BIOOC</name>
<organism evidence="1 2">
    <name type="scientific">Clonostachys rosea f. rosea IK726</name>
    <dbReference type="NCBI Taxonomy" id="1349383"/>
    <lineage>
        <taxon>Eukaryota</taxon>
        <taxon>Fungi</taxon>
        <taxon>Dikarya</taxon>
        <taxon>Ascomycota</taxon>
        <taxon>Pezizomycotina</taxon>
        <taxon>Sordariomycetes</taxon>
        <taxon>Hypocreomycetidae</taxon>
        <taxon>Hypocreales</taxon>
        <taxon>Bionectriaceae</taxon>
        <taxon>Clonostachys</taxon>
    </lineage>
</organism>
<comment type="caution">
    <text evidence="1">The sequence shown here is derived from an EMBL/GenBank/DDBJ whole genome shotgun (WGS) entry which is preliminary data.</text>
</comment>
<evidence type="ECO:0000313" key="2">
    <source>
        <dbReference type="Proteomes" id="UP000836387"/>
    </source>
</evidence>
<proteinExistence type="predicted"/>
<gene>
    <name evidence="1" type="ORF">CRV2_00018031</name>
</gene>
<reference evidence="1" key="2">
    <citation type="submission" date="2021-10" db="EMBL/GenBank/DDBJ databases">
        <authorList>
            <person name="Piombo E."/>
        </authorList>
    </citation>
    <scope>NUCLEOTIDE SEQUENCE</scope>
</reference>
<keyword evidence="2" id="KW-1185">Reference proteome</keyword>
<sequence>MSPKEEANGTKRPSRLNNSNRVRHIRDNGEDLFHEDNPTPRRHIIGPQGTTTIQEIRRKLSDAQVSYLFGQCKRFIPRSDYIDVMTPERVLEIIYGLSCFNHQTPEQKQTLAQNICFGSDGQRPALKVFGALIMSKLEHNISEHLDSGLTDGCLPLKANSGDDDYKLHCECSNKSHTAIINMNDYLSTEREDFLRWICRLTAPYVIYHPERHSHYVLDPGNCIPIKLSDTTKGTSTKHKNSHAQNNPGSQGVDPEKGGYGGFSDVHKVQLHDCHCSLPDTGLKNPEGYYALKKLISHDRDNFQLELDSLLFSADRNKDKRHMIQVLATFEELDSVQSTFYLLFDWAEGDLQDFWRRNKSLVGDMSHCLAMSEQFLGLGQTLEAIHSDRLKFPLPDDIVDPRNLYGRHGDIKPDNILYFHLSTGEQRLVLADFGLGRLHTKLSISKQDPKVLGRTETYRSPEFDLPDGLVGPRADVYSLGCVFLEHITWFLLGVGFPDKFSDDRSMKDIHGFDADTFFMLTDDWKAAVFKPAVTEWIATLKENEACSWFLFQMLELIEDQMLACDKERRIRTIPLVTNLKALHKACQSSKTFYMKRWKDCECTASPE</sequence>
<dbReference type="EMBL" id="CADEHS020000570">
    <property type="protein sequence ID" value="CAG9954581.1"/>
    <property type="molecule type" value="Genomic_DNA"/>
</dbReference>
<dbReference type="Proteomes" id="UP000836387">
    <property type="component" value="Unassembled WGS sequence"/>
</dbReference>
<protein>
    <submittedName>
        <fullName evidence="1">Uncharacterized protein</fullName>
    </submittedName>
</protein>
<accession>A0ACA9UMC4</accession>
<evidence type="ECO:0000313" key="1">
    <source>
        <dbReference type="EMBL" id="CAG9954581.1"/>
    </source>
</evidence>